<proteinExistence type="predicted"/>
<comment type="caution">
    <text evidence="1">The sequence shown here is derived from an EMBL/GenBank/DDBJ whole genome shotgun (WGS) entry which is preliminary data.</text>
</comment>
<evidence type="ECO:0000313" key="1">
    <source>
        <dbReference type="EMBL" id="KAJ8641536.1"/>
    </source>
</evidence>
<dbReference type="Proteomes" id="UP001234297">
    <property type="component" value="Chromosome 5"/>
</dbReference>
<organism evidence="1 2">
    <name type="scientific">Persea americana</name>
    <name type="common">Avocado</name>
    <dbReference type="NCBI Taxonomy" id="3435"/>
    <lineage>
        <taxon>Eukaryota</taxon>
        <taxon>Viridiplantae</taxon>
        <taxon>Streptophyta</taxon>
        <taxon>Embryophyta</taxon>
        <taxon>Tracheophyta</taxon>
        <taxon>Spermatophyta</taxon>
        <taxon>Magnoliopsida</taxon>
        <taxon>Magnoliidae</taxon>
        <taxon>Laurales</taxon>
        <taxon>Lauraceae</taxon>
        <taxon>Persea</taxon>
    </lineage>
</organism>
<reference evidence="1 2" key="1">
    <citation type="journal article" date="2022" name="Hortic Res">
        <title>A haplotype resolved chromosomal level avocado genome allows analysis of novel avocado genes.</title>
        <authorList>
            <person name="Nath O."/>
            <person name="Fletcher S.J."/>
            <person name="Hayward A."/>
            <person name="Shaw L.M."/>
            <person name="Masouleh A.K."/>
            <person name="Furtado A."/>
            <person name="Henry R.J."/>
            <person name="Mitter N."/>
        </authorList>
    </citation>
    <scope>NUCLEOTIDE SEQUENCE [LARGE SCALE GENOMIC DNA]</scope>
    <source>
        <strain evidence="2">cv. Hass</strain>
    </source>
</reference>
<dbReference type="EMBL" id="CM056813">
    <property type="protein sequence ID" value="KAJ8641536.1"/>
    <property type="molecule type" value="Genomic_DNA"/>
</dbReference>
<keyword evidence="2" id="KW-1185">Reference proteome</keyword>
<evidence type="ECO:0000313" key="2">
    <source>
        <dbReference type="Proteomes" id="UP001234297"/>
    </source>
</evidence>
<protein>
    <submittedName>
        <fullName evidence="1">Uncharacterized protein</fullName>
    </submittedName>
</protein>
<sequence>MLPIDGLDHPYSIKTRPPCDSDNLSPHHGIENETEWFDPKAFYNQKQSTKQTTSYLSPLNFKSKTSIIGLPRLPTHSLRSNSVSVSRRQPTAHLFPKWASRSVAEPGSPEVSCIGKVSPRLRLLPGEPRSPRFWSRVLTALGSRRKQAEADDPPTPASAGRREGLRIRRKQDETDDPPTPASAGRREGLRFRRNQTEADDPPTPASARLRDFLESCRKQAEADDPPTPGSAQLREALRSRRKQAEADDLPTPVSARRVREALSTRRKQAEADDPPTPGSARLGGALRSRRKHAEADDPPTPGSAGRREALDGEKDASEIATPPSLGWIKKLTSGRRSEMGVQVTGPDTKNENSGRSPRFWARQMASIGGPDRDGGARCMMMPMHHTTLVGSIR</sequence>
<gene>
    <name evidence="1" type="ORF">MRB53_018230</name>
</gene>
<name>A0ACC2M7D2_PERAE</name>
<accession>A0ACC2M7D2</accession>